<dbReference type="InterPro" id="IPR011032">
    <property type="entry name" value="GroES-like_sf"/>
</dbReference>
<evidence type="ECO:0000313" key="3">
    <source>
        <dbReference type="EMBL" id="SFJ26447.1"/>
    </source>
</evidence>
<dbReference type="PANTHER" id="PTHR44154:SF1">
    <property type="entry name" value="QUINONE OXIDOREDUCTASE"/>
    <property type="match status" value="1"/>
</dbReference>
<keyword evidence="1" id="KW-0521">NADP</keyword>
<gene>
    <name evidence="3" type="ORF">SAMN04488082_102150</name>
</gene>
<name>A0A1I3PYW1_9BACT</name>
<accession>A0A1I3PYW1</accession>
<dbReference type="GO" id="GO:0016491">
    <property type="term" value="F:oxidoreductase activity"/>
    <property type="evidence" value="ECO:0007669"/>
    <property type="project" value="InterPro"/>
</dbReference>
<reference evidence="4" key="1">
    <citation type="submission" date="2016-10" db="EMBL/GenBank/DDBJ databases">
        <authorList>
            <person name="Varghese N."/>
            <person name="Submissions S."/>
        </authorList>
    </citation>
    <scope>NUCLEOTIDE SEQUENCE [LARGE SCALE GENOMIC DNA]</scope>
    <source>
        <strain evidence="4">DSM 5918</strain>
    </source>
</reference>
<dbReference type="SMART" id="SM00829">
    <property type="entry name" value="PKS_ER"/>
    <property type="match status" value="1"/>
</dbReference>
<keyword evidence="4" id="KW-1185">Reference proteome</keyword>
<dbReference type="AlphaFoldDB" id="A0A1I3PYW1"/>
<feature type="domain" description="Enoyl reductase (ER)" evidence="2">
    <location>
        <begin position="10"/>
        <end position="325"/>
    </location>
</feature>
<dbReference type="Gene3D" id="3.90.180.10">
    <property type="entry name" value="Medium-chain alcohol dehydrogenases, catalytic domain"/>
    <property type="match status" value="1"/>
</dbReference>
<evidence type="ECO:0000313" key="4">
    <source>
        <dbReference type="Proteomes" id="UP000198635"/>
    </source>
</evidence>
<proteinExistence type="predicted"/>
<sequence length="328" mass="34169">MKAQLLQTYGDTPDFRLADTDVPAVKPGHVLVRVAATSVNPIDIKIRKMKPVFAPALPAILGMDVAGTVEAVGEGVSGLKPGDEVFGCAGGLADMPGALAEYMLADARLMALKPANLTMAQAAALPLVTITAWDALFDRARIKAGQFVLIHAGTGGVGHVAVQLAKSCGARVAATVSSATKGELARSLGADEIINYREEKPEEYVARLTGRRGFDVVFDTVGGANLDASFLAAGPGGVVVSTNTRSTHDLSPLHAKALTLSVVFMLLPLLTGQGRERHGEIMAQAAALAHGGKLRPHLDRSFSLEDIAKAHDFLDSGRAVGKVVIQVA</sequence>
<organism evidence="3 4">
    <name type="scientific">Desulfomicrobium apsheronum</name>
    <dbReference type="NCBI Taxonomy" id="52560"/>
    <lineage>
        <taxon>Bacteria</taxon>
        <taxon>Pseudomonadati</taxon>
        <taxon>Thermodesulfobacteriota</taxon>
        <taxon>Desulfovibrionia</taxon>
        <taxon>Desulfovibrionales</taxon>
        <taxon>Desulfomicrobiaceae</taxon>
        <taxon>Desulfomicrobium</taxon>
    </lineage>
</organism>
<dbReference type="InterPro" id="IPR036291">
    <property type="entry name" value="NAD(P)-bd_dom_sf"/>
</dbReference>
<dbReference type="SUPFAM" id="SSF51735">
    <property type="entry name" value="NAD(P)-binding Rossmann-fold domains"/>
    <property type="match status" value="1"/>
</dbReference>
<dbReference type="RefSeq" id="WP_092372865.1">
    <property type="nucleotide sequence ID" value="NZ_FORX01000002.1"/>
</dbReference>
<evidence type="ECO:0000259" key="2">
    <source>
        <dbReference type="SMART" id="SM00829"/>
    </source>
</evidence>
<dbReference type="PANTHER" id="PTHR44154">
    <property type="entry name" value="QUINONE OXIDOREDUCTASE"/>
    <property type="match status" value="1"/>
</dbReference>
<evidence type="ECO:0000256" key="1">
    <source>
        <dbReference type="ARBA" id="ARBA00022857"/>
    </source>
</evidence>
<dbReference type="InterPro" id="IPR013154">
    <property type="entry name" value="ADH-like_N"/>
</dbReference>
<dbReference type="CDD" id="cd08272">
    <property type="entry name" value="MDR6"/>
    <property type="match status" value="1"/>
</dbReference>
<dbReference type="Gene3D" id="3.40.50.720">
    <property type="entry name" value="NAD(P)-binding Rossmann-like Domain"/>
    <property type="match status" value="1"/>
</dbReference>
<dbReference type="InterPro" id="IPR020843">
    <property type="entry name" value="ER"/>
</dbReference>
<dbReference type="Proteomes" id="UP000198635">
    <property type="component" value="Unassembled WGS sequence"/>
</dbReference>
<protein>
    <submittedName>
        <fullName evidence="3">NADPH2:quinone reductase</fullName>
    </submittedName>
</protein>
<dbReference type="EMBL" id="FORX01000002">
    <property type="protein sequence ID" value="SFJ26447.1"/>
    <property type="molecule type" value="Genomic_DNA"/>
</dbReference>
<dbReference type="Pfam" id="PF08240">
    <property type="entry name" value="ADH_N"/>
    <property type="match status" value="1"/>
</dbReference>
<dbReference type="InterPro" id="IPR051603">
    <property type="entry name" value="Zinc-ADH_QOR/CCCR"/>
</dbReference>
<dbReference type="Pfam" id="PF13602">
    <property type="entry name" value="ADH_zinc_N_2"/>
    <property type="match status" value="1"/>
</dbReference>
<dbReference type="OrthoDB" id="9787435at2"/>
<dbReference type="STRING" id="52560.SAMN04488082_102150"/>
<dbReference type="SUPFAM" id="SSF50129">
    <property type="entry name" value="GroES-like"/>
    <property type="match status" value="1"/>
</dbReference>